<dbReference type="InterPro" id="IPR006176">
    <property type="entry name" value="3-OHacyl-CoA_DH_NAD-bd"/>
</dbReference>
<dbReference type="EMBL" id="JBGFUD010016977">
    <property type="protein sequence ID" value="MFH4984364.1"/>
    <property type="molecule type" value="Genomic_DNA"/>
</dbReference>
<dbReference type="Pfam" id="PF02737">
    <property type="entry name" value="3HCDH_N"/>
    <property type="match status" value="1"/>
</dbReference>
<protein>
    <recommendedName>
        <fullName evidence="2">3-hydroxyacyl-CoA dehydrogenase NAD binding domain-containing protein</fullName>
    </recommendedName>
</protein>
<sequence length="213" mass="23135">MPPSSDVTSAPSQIANVVVLGSGIMGCGIAQVCLQGGLCVKLIIRSATRYESVHDKILMGLKKAARLKQPTDEKAQSLSVLNDVSRLEITSNLKMACSNAELIIESIIEDLKAKQDLFRKIVRLAPENCILVSNTSSLSLTDIASVLPSSSNFAGLHFFNPVPAMKLVELVRVKETSQATFSTLIQFCETIGKRPVQCAVLFLNDDKCFTYDQ</sequence>
<dbReference type="PANTHER" id="PTHR43561">
    <property type="match status" value="1"/>
</dbReference>
<name>A0ABD6F2R9_9BILA</name>
<dbReference type="Proteomes" id="UP001608902">
    <property type="component" value="Unassembled WGS sequence"/>
</dbReference>
<dbReference type="Gene3D" id="3.40.50.720">
    <property type="entry name" value="NAD(P)-binding Rossmann-like Domain"/>
    <property type="match status" value="1"/>
</dbReference>
<dbReference type="InterPro" id="IPR036291">
    <property type="entry name" value="NAD(P)-bd_dom_sf"/>
</dbReference>
<proteinExistence type="predicted"/>
<evidence type="ECO:0000313" key="4">
    <source>
        <dbReference type="Proteomes" id="UP001608902"/>
    </source>
</evidence>
<evidence type="ECO:0000259" key="2">
    <source>
        <dbReference type="Pfam" id="PF02737"/>
    </source>
</evidence>
<evidence type="ECO:0000256" key="1">
    <source>
        <dbReference type="ARBA" id="ARBA00023027"/>
    </source>
</evidence>
<organism evidence="3 4">
    <name type="scientific">Gnathostoma spinigerum</name>
    <dbReference type="NCBI Taxonomy" id="75299"/>
    <lineage>
        <taxon>Eukaryota</taxon>
        <taxon>Metazoa</taxon>
        <taxon>Ecdysozoa</taxon>
        <taxon>Nematoda</taxon>
        <taxon>Chromadorea</taxon>
        <taxon>Rhabditida</taxon>
        <taxon>Spirurina</taxon>
        <taxon>Gnathostomatomorpha</taxon>
        <taxon>Gnathostomatoidea</taxon>
        <taxon>Gnathostomatidae</taxon>
        <taxon>Gnathostoma</taxon>
    </lineage>
</organism>
<feature type="domain" description="3-hydroxyacyl-CoA dehydrogenase NAD binding" evidence="2">
    <location>
        <begin position="16"/>
        <end position="198"/>
    </location>
</feature>
<keyword evidence="1" id="KW-0520">NAD</keyword>
<dbReference type="AlphaFoldDB" id="A0ABD6F2R9"/>
<keyword evidence="4" id="KW-1185">Reference proteome</keyword>
<dbReference type="PANTHER" id="PTHR43561:SF1">
    <property type="entry name" value="HYDROXY-ACYL-COA DEHYDROGENASE"/>
    <property type="match status" value="1"/>
</dbReference>
<evidence type="ECO:0000313" key="3">
    <source>
        <dbReference type="EMBL" id="MFH4984364.1"/>
    </source>
</evidence>
<reference evidence="3 4" key="1">
    <citation type="submission" date="2024-08" db="EMBL/GenBank/DDBJ databases">
        <title>Gnathostoma spinigerum genome.</title>
        <authorList>
            <person name="Gonzalez-Bertolin B."/>
            <person name="Monzon S."/>
            <person name="Zaballos A."/>
            <person name="Jimenez P."/>
            <person name="Dekumyoy P."/>
            <person name="Varona S."/>
            <person name="Cuesta I."/>
            <person name="Sumanam S."/>
            <person name="Adisakwattana P."/>
            <person name="Gasser R.B."/>
            <person name="Hernandez-Gonzalez A."/>
            <person name="Young N.D."/>
            <person name="Perteguer M.J."/>
        </authorList>
    </citation>
    <scope>NUCLEOTIDE SEQUENCE [LARGE SCALE GENOMIC DNA]</scope>
    <source>
        <strain evidence="3">AL3</strain>
        <tissue evidence="3">Liver</tissue>
    </source>
</reference>
<accession>A0ABD6F2R9</accession>
<dbReference type="InterPro" id="IPR052242">
    <property type="entry name" value="Mito_3-hydroxyacyl-CoA_DH"/>
</dbReference>
<comment type="caution">
    <text evidence="3">The sequence shown here is derived from an EMBL/GenBank/DDBJ whole genome shotgun (WGS) entry which is preliminary data.</text>
</comment>
<dbReference type="SUPFAM" id="SSF51735">
    <property type="entry name" value="NAD(P)-binding Rossmann-fold domains"/>
    <property type="match status" value="1"/>
</dbReference>
<gene>
    <name evidence="3" type="ORF">AB6A40_011073</name>
</gene>